<dbReference type="PROSITE" id="PS50082">
    <property type="entry name" value="WD_REPEATS_2"/>
    <property type="match status" value="1"/>
</dbReference>
<gene>
    <name evidence="2" type="ORF">COLO4_13070</name>
</gene>
<evidence type="ECO:0000313" key="2">
    <source>
        <dbReference type="EMBL" id="OMO99858.1"/>
    </source>
</evidence>
<proteinExistence type="predicted"/>
<dbReference type="EMBL" id="AWUE01015036">
    <property type="protein sequence ID" value="OMO99858.1"/>
    <property type="molecule type" value="Genomic_DNA"/>
</dbReference>
<dbReference type="InterPro" id="IPR001680">
    <property type="entry name" value="WD40_rpt"/>
</dbReference>
<dbReference type="Gene3D" id="2.130.10.10">
    <property type="entry name" value="YVTN repeat-like/Quinoprotein amine dehydrogenase"/>
    <property type="match status" value="1"/>
</dbReference>
<evidence type="ECO:0000313" key="3">
    <source>
        <dbReference type="Proteomes" id="UP000187203"/>
    </source>
</evidence>
<organism evidence="2 3">
    <name type="scientific">Corchorus olitorius</name>
    <dbReference type="NCBI Taxonomy" id="93759"/>
    <lineage>
        <taxon>Eukaryota</taxon>
        <taxon>Viridiplantae</taxon>
        <taxon>Streptophyta</taxon>
        <taxon>Embryophyta</taxon>
        <taxon>Tracheophyta</taxon>
        <taxon>Spermatophyta</taxon>
        <taxon>Magnoliopsida</taxon>
        <taxon>eudicotyledons</taxon>
        <taxon>Gunneridae</taxon>
        <taxon>Pentapetalae</taxon>
        <taxon>rosids</taxon>
        <taxon>malvids</taxon>
        <taxon>Malvales</taxon>
        <taxon>Malvaceae</taxon>
        <taxon>Grewioideae</taxon>
        <taxon>Apeibeae</taxon>
        <taxon>Corchorus</taxon>
    </lineage>
</organism>
<accession>A0A1R3JYC4</accession>
<dbReference type="InterPro" id="IPR036322">
    <property type="entry name" value="WD40_repeat_dom_sf"/>
</dbReference>
<protein>
    <submittedName>
        <fullName evidence="2">Uncharacterized protein</fullName>
    </submittedName>
</protein>
<name>A0A1R3JYC4_9ROSI</name>
<dbReference type="Proteomes" id="UP000187203">
    <property type="component" value="Unassembled WGS sequence"/>
</dbReference>
<dbReference type="InterPro" id="IPR015943">
    <property type="entry name" value="WD40/YVTN_repeat-like_dom_sf"/>
</dbReference>
<comment type="caution">
    <text evidence="2">The sequence shown here is derived from an EMBL/GenBank/DDBJ whole genome shotgun (WGS) entry which is preliminary data.</text>
</comment>
<dbReference type="SUPFAM" id="SSF50978">
    <property type="entry name" value="WD40 repeat-like"/>
    <property type="match status" value="1"/>
</dbReference>
<dbReference type="STRING" id="93759.A0A1R3JYC4"/>
<evidence type="ECO:0000256" key="1">
    <source>
        <dbReference type="PROSITE-ProRule" id="PRU00221"/>
    </source>
</evidence>
<dbReference type="OrthoDB" id="59941at2759"/>
<reference evidence="3" key="1">
    <citation type="submission" date="2013-09" db="EMBL/GenBank/DDBJ databases">
        <title>Corchorus olitorius genome sequencing.</title>
        <authorList>
            <person name="Alam M."/>
            <person name="Haque M.S."/>
            <person name="Islam M.S."/>
            <person name="Emdad E.M."/>
            <person name="Islam M.M."/>
            <person name="Ahmed B."/>
            <person name="Halim A."/>
            <person name="Hossen Q.M.M."/>
            <person name="Hossain M.Z."/>
            <person name="Ahmed R."/>
            <person name="Khan M.M."/>
            <person name="Islam R."/>
            <person name="Rashid M.M."/>
            <person name="Khan S.A."/>
            <person name="Rahman M.S."/>
            <person name="Alam M."/>
            <person name="Yahiya A.S."/>
            <person name="Khan M.S."/>
            <person name="Azam M.S."/>
            <person name="Haque T."/>
            <person name="Lashkar M.Z.H."/>
            <person name="Akhand A.I."/>
            <person name="Morshed G."/>
            <person name="Roy S."/>
            <person name="Uddin K.S."/>
            <person name="Rabeya T."/>
            <person name="Hossain A.S."/>
            <person name="Chowdhury A."/>
            <person name="Snigdha A.R."/>
            <person name="Mortoza M.S."/>
            <person name="Matin S.A."/>
            <person name="Hoque S.M.E."/>
            <person name="Islam M.K."/>
            <person name="Roy D.K."/>
            <person name="Haider R."/>
            <person name="Moosa M.M."/>
            <person name="Elias S.M."/>
            <person name="Hasan A.M."/>
            <person name="Jahan S."/>
            <person name="Shafiuddin M."/>
            <person name="Mahmood N."/>
            <person name="Shommy N.S."/>
        </authorList>
    </citation>
    <scope>NUCLEOTIDE SEQUENCE [LARGE SCALE GENOMIC DNA]</scope>
    <source>
        <strain evidence="3">cv. O-4</strain>
    </source>
</reference>
<dbReference type="AlphaFoldDB" id="A0A1R3JYC4"/>
<keyword evidence="1" id="KW-0853">WD repeat</keyword>
<keyword evidence="3" id="KW-1185">Reference proteome</keyword>
<feature type="repeat" description="WD" evidence="1">
    <location>
        <begin position="1"/>
        <end position="28"/>
    </location>
</feature>
<sequence>MAVKGIALPLGSDKLYSGSSDGTARLWDCITGKCDYSSNLGDEVWSMITEATGCLLA</sequence>